<feature type="signal peptide" evidence="1">
    <location>
        <begin position="1"/>
        <end position="26"/>
    </location>
</feature>
<evidence type="ECO:0000256" key="1">
    <source>
        <dbReference type="SAM" id="SignalP"/>
    </source>
</evidence>
<sequence>MNNPCFSLPTLLVWAVNTFIPLPASTILPPFSSHLTPLLIHSATPHPLCHSSSTLPLLIHSATVHPLCHSSSTLSTIPTPITTALTPATTLYHHSSYPQTTLLSNYHSRPFHHFQLLPSLSVKEKETEIERKNLSTLRSASAQMRSRLLSSR</sequence>
<dbReference type="AlphaFoldDB" id="A0AAE1NJT8"/>
<dbReference type="Proteomes" id="UP001292094">
    <property type="component" value="Unassembled WGS sequence"/>
</dbReference>
<dbReference type="EMBL" id="JAWZYT010005651">
    <property type="protein sequence ID" value="KAK4289951.1"/>
    <property type="molecule type" value="Genomic_DNA"/>
</dbReference>
<keyword evidence="1" id="KW-0732">Signal</keyword>
<name>A0AAE1NJT8_9EUCA</name>
<feature type="chain" id="PRO_5042247855" evidence="1">
    <location>
        <begin position="27"/>
        <end position="152"/>
    </location>
</feature>
<organism evidence="2 3">
    <name type="scientific">Petrolisthes manimaculis</name>
    <dbReference type="NCBI Taxonomy" id="1843537"/>
    <lineage>
        <taxon>Eukaryota</taxon>
        <taxon>Metazoa</taxon>
        <taxon>Ecdysozoa</taxon>
        <taxon>Arthropoda</taxon>
        <taxon>Crustacea</taxon>
        <taxon>Multicrustacea</taxon>
        <taxon>Malacostraca</taxon>
        <taxon>Eumalacostraca</taxon>
        <taxon>Eucarida</taxon>
        <taxon>Decapoda</taxon>
        <taxon>Pleocyemata</taxon>
        <taxon>Anomura</taxon>
        <taxon>Galatheoidea</taxon>
        <taxon>Porcellanidae</taxon>
        <taxon>Petrolisthes</taxon>
    </lineage>
</organism>
<proteinExistence type="predicted"/>
<evidence type="ECO:0000313" key="3">
    <source>
        <dbReference type="Proteomes" id="UP001292094"/>
    </source>
</evidence>
<protein>
    <submittedName>
        <fullName evidence="2">Uncharacterized protein</fullName>
    </submittedName>
</protein>
<comment type="caution">
    <text evidence="2">The sequence shown here is derived from an EMBL/GenBank/DDBJ whole genome shotgun (WGS) entry which is preliminary data.</text>
</comment>
<reference evidence="2" key="1">
    <citation type="submission" date="2023-11" db="EMBL/GenBank/DDBJ databases">
        <title>Genome assemblies of two species of porcelain crab, Petrolisthes cinctipes and Petrolisthes manimaculis (Anomura: Porcellanidae).</title>
        <authorList>
            <person name="Angst P."/>
        </authorList>
    </citation>
    <scope>NUCLEOTIDE SEQUENCE</scope>
    <source>
        <strain evidence="2">PB745_02</strain>
        <tissue evidence="2">Gill</tissue>
    </source>
</reference>
<gene>
    <name evidence="2" type="ORF">Pmani_037115</name>
</gene>
<evidence type="ECO:0000313" key="2">
    <source>
        <dbReference type="EMBL" id="KAK4289951.1"/>
    </source>
</evidence>
<keyword evidence="3" id="KW-1185">Reference proteome</keyword>
<accession>A0AAE1NJT8</accession>